<dbReference type="EMBL" id="CM017629">
    <property type="protein sequence ID" value="TYH61713.1"/>
    <property type="molecule type" value="Genomic_DNA"/>
</dbReference>
<accession>A0A5D2K6P8</accession>
<gene>
    <name evidence="1" type="ORF">ES332_D07G071600v1</name>
</gene>
<dbReference type="AlphaFoldDB" id="A0A5D2K6P8"/>
<reference evidence="1 2" key="1">
    <citation type="submission" date="2019-07" db="EMBL/GenBank/DDBJ databases">
        <title>WGS assembly of Gossypium tomentosum.</title>
        <authorList>
            <person name="Chen Z.J."/>
            <person name="Sreedasyam A."/>
            <person name="Ando A."/>
            <person name="Song Q."/>
            <person name="De L."/>
            <person name="Hulse-Kemp A."/>
            <person name="Ding M."/>
            <person name="Ye W."/>
            <person name="Kirkbride R."/>
            <person name="Jenkins J."/>
            <person name="Plott C."/>
            <person name="Lovell J."/>
            <person name="Lin Y.-M."/>
            <person name="Vaughn R."/>
            <person name="Liu B."/>
            <person name="Li W."/>
            <person name="Simpson S."/>
            <person name="Scheffler B."/>
            <person name="Saski C."/>
            <person name="Grover C."/>
            <person name="Hu G."/>
            <person name="Conover J."/>
            <person name="Carlson J."/>
            <person name="Shu S."/>
            <person name="Boston L."/>
            <person name="Williams M."/>
            <person name="Peterson D."/>
            <person name="Mcgee K."/>
            <person name="Jones D."/>
            <person name="Wendel J."/>
            <person name="Stelly D."/>
            <person name="Grimwood J."/>
            <person name="Schmutz J."/>
        </authorList>
    </citation>
    <scope>NUCLEOTIDE SEQUENCE [LARGE SCALE GENOMIC DNA]</scope>
    <source>
        <strain evidence="1">7179.01</strain>
    </source>
</reference>
<protein>
    <submittedName>
        <fullName evidence="1">Uncharacterized protein</fullName>
    </submittedName>
</protein>
<evidence type="ECO:0000313" key="2">
    <source>
        <dbReference type="Proteomes" id="UP000322667"/>
    </source>
</evidence>
<organism evidence="1 2">
    <name type="scientific">Gossypium tomentosum</name>
    <name type="common">Hawaiian cotton</name>
    <name type="synonym">Gossypium sandvicense</name>
    <dbReference type="NCBI Taxonomy" id="34277"/>
    <lineage>
        <taxon>Eukaryota</taxon>
        <taxon>Viridiplantae</taxon>
        <taxon>Streptophyta</taxon>
        <taxon>Embryophyta</taxon>
        <taxon>Tracheophyta</taxon>
        <taxon>Spermatophyta</taxon>
        <taxon>Magnoliopsida</taxon>
        <taxon>eudicotyledons</taxon>
        <taxon>Gunneridae</taxon>
        <taxon>Pentapetalae</taxon>
        <taxon>rosids</taxon>
        <taxon>malvids</taxon>
        <taxon>Malvales</taxon>
        <taxon>Malvaceae</taxon>
        <taxon>Malvoideae</taxon>
        <taxon>Gossypium</taxon>
    </lineage>
</organism>
<dbReference type="Proteomes" id="UP000322667">
    <property type="component" value="Chromosome D07"/>
</dbReference>
<keyword evidence="2" id="KW-1185">Reference proteome</keyword>
<name>A0A5D2K6P8_GOSTO</name>
<sequence length="51" mass="6204">MEMRYLHEGSTLLQRSYLPHYKQQGLTQIWSSLSRRPHQKGWHFSPFVNFV</sequence>
<evidence type="ECO:0000313" key="1">
    <source>
        <dbReference type="EMBL" id="TYH61713.1"/>
    </source>
</evidence>
<proteinExistence type="predicted"/>